<dbReference type="EMBL" id="JBHTAS010000001">
    <property type="protein sequence ID" value="MFC7139725.1"/>
    <property type="molecule type" value="Genomic_DNA"/>
</dbReference>
<proteinExistence type="predicted"/>
<name>A0ABD5XXC3_9EURY</name>
<dbReference type="RefSeq" id="WP_274325304.1">
    <property type="nucleotide sequence ID" value="NZ_CP118158.1"/>
</dbReference>
<evidence type="ECO:0008006" key="3">
    <source>
        <dbReference type="Google" id="ProtNLM"/>
    </source>
</evidence>
<comment type="caution">
    <text evidence="1">The sequence shown here is derived from an EMBL/GenBank/DDBJ whole genome shotgun (WGS) entry which is preliminary data.</text>
</comment>
<dbReference type="AlphaFoldDB" id="A0ABD5XXC3"/>
<gene>
    <name evidence="1" type="ORF">ACFQMA_07715</name>
</gene>
<reference evidence="1 2" key="1">
    <citation type="journal article" date="2019" name="Int. J. Syst. Evol. Microbiol.">
        <title>The Global Catalogue of Microorganisms (GCM) 10K type strain sequencing project: providing services to taxonomists for standard genome sequencing and annotation.</title>
        <authorList>
            <consortium name="The Broad Institute Genomics Platform"/>
            <consortium name="The Broad Institute Genome Sequencing Center for Infectious Disease"/>
            <person name="Wu L."/>
            <person name="Ma J."/>
        </authorList>
    </citation>
    <scope>NUCLEOTIDE SEQUENCE [LARGE SCALE GENOMIC DNA]</scope>
    <source>
        <strain evidence="1 2">XZYJT29</strain>
    </source>
</reference>
<evidence type="ECO:0000313" key="2">
    <source>
        <dbReference type="Proteomes" id="UP001596432"/>
    </source>
</evidence>
<evidence type="ECO:0000313" key="1">
    <source>
        <dbReference type="EMBL" id="MFC7139725.1"/>
    </source>
</evidence>
<dbReference type="GeneID" id="78819986"/>
<sequence>MALRVDVRIDYVEFGYVEGGVGVRVDGVPLVRYEGGESSEYLGYLLDTTLSNLLEALETVVEAGSPATAAAGGGVVEIRVELVEGDRIRISLRGSELVHPESKRGYVVETDELCEQVIACARKVAWACEADAEAADWPADLAEFDHSGEDHRLRNQAASLRETLRRHR</sequence>
<organism evidence="1 2">
    <name type="scientific">Halosimplex aquaticum</name>
    <dbReference type="NCBI Taxonomy" id="3026162"/>
    <lineage>
        <taxon>Archaea</taxon>
        <taxon>Methanobacteriati</taxon>
        <taxon>Methanobacteriota</taxon>
        <taxon>Stenosarchaea group</taxon>
        <taxon>Halobacteria</taxon>
        <taxon>Halobacteriales</taxon>
        <taxon>Haloarculaceae</taxon>
        <taxon>Halosimplex</taxon>
    </lineage>
</organism>
<dbReference type="Proteomes" id="UP001596432">
    <property type="component" value="Unassembled WGS sequence"/>
</dbReference>
<accession>A0ABD5XXC3</accession>
<protein>
    <recommendedName>
        <fullName evidence="3">BFN domain-containing protein</fullName>
    </recommendedName>
</protein>
<keyword evidence="2" id="KW-1185">Reference proteome</keyword>